<protein>
    <submittedName>
        <fullName evidence="1">Uncharacterized protein</fullName>
    </submittedName>
</protein>
<organism evidence="1 2">
    <name type="scientific">Bacillus phage Bcp1</name>
    <dbReference type="NCBI Taxonomy" id="584892"/>
    <lineage>
        <taxon>Viruses</taxon>
        <taxon>Duplodnaviria</taxon>
        <taxon>Heunggongvirae</taxon>
        <taxon>Uroviricota</taxon>
        <taxon>Caudoviricetes</taxon>
        <taxon>Herelleviridae</taxon>
        <taxon>Bastillevirinae</taxon>
        <taxon>Caeruleovirus</taxon>
        <taxon>Caeruleovirus Bcp1</taxon>
    </lineage>
</organism>
<evidence type="ECO:0000313" key="1">
    <source>
        <dbReference type="EMBL" id="AHN66484.1"/>
    </source>
</evidence>
<dbReference type="KEGG" id="vg:19487214"/>
<accession>X2JIK4</accession>
<dbReference type="Proteomes" id="UP000019744">
    <property type="component" value="Segment"/>
</dbReference>
<evidence type="ECO:0000313" key="2">
    <source>
        <dbReference type="Proteomes" id="UP000019744"/>
    </source>
</evidence>
<dbReference type="GeneID" id="19487214"/>
<proteinExistence type="predicted"/>
<name>X2JIK4_9CAUD</name>
<dbReference type="RefSeq" id="YP_009031288.1">
    <property type="nucleotide sequence ID" value="NC_024137.1"/>
</dbReference>
<reference evidence="1 2" key="1">
    <citation type="journal article" date="2014" name="Genome Announc.">
        <title>Complete Genome Sequence of Bacillus cereus Sensu Lato Bacteriophage Bcp1.</title>
        <authorList>
            <person name="Schuch R."/>
            <person name="Pelzek A.J."/>
            <person name="Fazzini M.M."/>
            <person name="Nelson D.C."/>
            <person name="Fischetti V.A."/>
        </authorList>
    </citation>
    <scope>NUCLEOTIDE SEQUENCE [LARGE SCALE GENOMIC DNA]</scope>
</reference>
<gene>
    <name evidence="1" type="ORF">Bcp1_007</name>
</gene>
<dbReference type="OrthoDB" id="16695at10239"/>
<keyword evidence="2" id="KW-1185">Reference proteome</keyword>
<dbReference type="EMBL" id="KJ451625">
    <property type="protein sequence ID" value="AHN66484.1"/>
    <property type="molecule type" value="Genomic_DNA"/>
</dbReference>
<sequence>MESESWSLEDLKDSTCPICGNIFKIGVTHNGKYICCECFDKRIEGVEVKEKRYVELRHVQELIKLMDQRNGIPDWEFEKYEKVSKKVKNTIDWLERNAKPYHDLWEVKK</sequence>